<accession>A0ABD4E7E1</accession>
<feature type="transmembrane region" description="Helical" evidence="1">
    <location>
        <begin position="35"/>
        <end position="56"/>
    </location>
</feature>
<dbReference type="EMBL" id="LPAD01000034">
    <property type="protein sequence ID" value="KVN88826.1"/>
    <property type="molecule type" value="Genomic_DNA"/>
</dbReference>
<name>A0ABD4E7E1_9BURK</name>
<dbReference type="RefSeq" id="WP_060038647.1">
    <property type="nucleotide sequence ID" value="NZ_LPAD01000034.1"/>
</dbReference>
<evidence type="ECO:0008006" key="4">
    <source>
        <dbReference type="Google" id="ProtNLM"/>
    </source>
</evidence>
<keyword evidence="1" id="KW-1133">Transmembrane helix</keyword>
<dbReference type="AlphaFoldDB" id="A0ABD4E7E1"/>
<evidence type="ECO:0000313" key="3">
    <source>
        <dbReference type="Proteomes" id="UP000057910"/>
    </source>
</evidence>
<reference evidence="2 3" key="1">
    <citation type="submission" date="2015-11" db="EMBL/GenBank/DDBJ databases">
        <title>Expanding the genomic diversity of Burkholderia species for the development of highly accurate diagnostics.</title>
        <authorList>
            <person name="Sahl J."/>
            <person name="Keim P."/>
            <person name="Wagner D."/>
        </authorList>
    </citation>
    <scope>NUCLEOTIDE SEQUENCE [LARGE SCALE GENOMIC DNA]</scope>
    <source>
        <strain evidence="2 3">MSMB1585WGS</strain>
    </source>
</reference>
<gene>
    <name evidence="2" type="ORF">WJ68_04620</name>
</gene>
<evidence type="ECO:0000256" key="1">
    <source>
        <dbReference type="SAM" id="Phobius"/>
    </source>
</evidence>
<comment type="caution">
    <text evidence="2">The sequence shown here is derived from an EMBL/GenBank/DDBJ whole genome shotgun (WGS) entry which is preliminary data.</text>
</comment>
<evidence type="ECO:0000313" key="2">
    <source>
        <dbReference type="EMBL" id="KVN88826.1"/>
    </source>
</evidence>
<keyword evidence="1" id="KW-0472">Membrane</keyword>
<keyword evidence="1" id="KW-0812">Transmembrane</keyword>
<organism evidence="2 3">
    <name type="scientific">Burkholderia ubonensis</name>
    <dbReference type="NCBI Taxonomy" id="101571"/>
    <lineage>
        <taxon>Bacteria</taxon>
        <taxon>Pseudomonadati</taxon>
        <taxon>Pseudomonadota</taxon>
        <taxon>Betaproteobacteria</taxon>
        <taxon>Burkholderiales</taxon>
        <taxon>Burkholderiaceae</taxon>
        <taxon>Burkholderia</taxon>
        <taxon>Burkholderia cepacia complex</taxon>
    </lineage>
</organism>
<feature type="transmembrane region" description="Helical" evidence="1">
    <location>
        <begin position="62"/>
        <end position="80"/>
    </location>
</feature>
<proteinExistence type="predicted"/>
<dbReference type="Proteomes" id="UP000057910">
    <property type="component" value="Unassembled WGS sequence"/>
</dbReference>
<sequence>MDERTQQLIAECKRQQESCEYTCTGIIEWLKCLRLLRLAFVVVPIVLGGLATWPLLAHVEEYQWVTGLFALLAGLTPAVYKALNLDVSLEALGKSEHQFRILRDRFRVAWCVTALGHYEDFKAEFDQLMDRMDSAREGSVAVPERFFNKGRAKIERGDYRFDVDQDRPLEKVRP</sequence>
<protein>
    <recommendedName>
        <fullName evidence="4">SLATT domain-containing protein</fullName>
    </recommendedName>
</protein>